<dbReference type="RefSeq" id="XP_038789665.1">
    <property type="nucleotide sequence ID" value="XM_038928387.1"/>
</dbReference>
<dbReference type="PANTHER" id="PTHR37540">
    <property type="entry name" value="TRANSCRIPTION FACTOR (ACR-2), PUTATIVE-RELATED-RELATED"/>
    <property type="match status" value="1"/>
</dbReference>
<proteinExistence type="predicted"/>
<gene>
    <name evidence="1" type="ORF">GT037_003340</name>
</gene>
<dbReference type="Proteomes" id="UP000596902">
    <property type="component" value="Unassembled WGS sequence"/>
</dbReference>
<dbReference type="GeneID" id="62201565"/>
<evidence type="ECO:0000313" key="1">
    <source>
        <dbReference type="EMBL" id="KAF7679592.1"/>
    </source>
</evidence>
<organism evidence="1 2">
    <name type="scientific">Alternaria burnsii</name>
    <dbReference type="NCBI Taxonomy" id="1187904"/>
    <lineage>
        <taxon>Eukaryota</taxon>
        <taxon>Fungi</taxon>
        <taxon>Dikarya</taxon>
        <taxon>Ascomycota</taxon>
        <taxon>Pezizomycotina</taxon>
        <taxon>Dothideomycetes</taxon>
        <taxon>Pleosporomycetidae</taxon>
        <taxon>Pleosporales</taxon>
        <taxon>Pleosporineae</taxon>
        <taxon>Pleosporaceae</taxon>
        <taxon>Alternaria</taxon>
        <taxon>Alternaria sect. Alternaria</taxon>
    </lineage>
</organism>
<reference evidence="1" key="2">
    <citation type="submission" date="2020-08" db="EMBL/GenBank/DDBJ databases">
        <title>Draft Genome Sequence of Cumin Blight Pathogen Alternaria burnsii.</title>
        <authorList>
            <person name="Feng Z."/>
        </authorList>
    </citation>
    <scope>NUCLEOTIDE SEQUENCE</scope>
    <source>
        <strain evidence="1">CBS107.38</strain>
    </source>
</reference>
<evidence type="ECO:0000313" key="2">
    <source>
        <dbReference type="Proteomes" id="UP000596902"/>
    </source>
</evidence>
<accession>A0A8H7BCQ7</accession>
<reference evidence="1" key="1">
    <citation type="submission" date="2020-01" db="EMBL/GenBank/DDBJ databases">
        <authorList>
            <person name="Feng Z.H.Z."/>
        </authorList>
    </citation>
    <scope>NUCLEOTIDE SEQUENCE</scope>
    <source>
        <strain evidence="1">CBS107.38</strain>
    </source>
</reference>
<name>A0A8H7BCQ7_9PLEO</name>
<comment type="caution">
    <text evidence="1">The sequence shown here is derived from an EMBL/GenBank/DDBJ whole genome shotgun (WGS) entry which is preliminary data.</text>
</comment>
<keyword evidence="2" id="KW-1185">Reference proteome</keyword>
<dbReference type="EMBL" id="JAAABM010000003">
    <property type="protein sequence ID" value="KAF7679592.1"/>
    <property type="molecule type" value="Genomic_DNA"/>
</dbReference>
<protein>
    <submittedName>
        <fullName evidence="1">Uncharacterized protein</fullName>
    </submittedName>
</protein>
<sequence>MRAFGTEAYVEKWVPAMMSHPHVLLSAVFLVCNWLDMLEGLPGESTRTGLVRAEIMHMLRERVQNSHMYDTASTIIIIVHLLAGEIWRCDESILRIHVSGIAKLITLCGGMVNFEKAYVAELSASCCFQCDLVCEAKPLSTLISWQPLDYAADDDISIPESPLFCPRVDFMTVPNDERCSPSICNLLRDMRDLTDLFISKNAANEVESDLADVSAAYLSSTGPDYSTKVAGIRERLALLPSADLPGHQGTGDWVYEACRLTAMIYTASIVCRLPLSIAAHPSQNLLWAAAESLREPHDRQILLTTHLSELLLQALERTDLANVWNGMAGVLYWITTVGAAAARTTVIPTMLQRPLYSKPCKPRVRQCLAMYSMRTFVLLGFKHQMPILLSQKRLFRVQELIGTYG</sequence>
<dbReference type="PANTHER" id="PTHR37540:SF5">
    <property type="entry name" value="TRANSCRIPTION FACTOR DOMAIN-CONTAINING PROTEIN"/>
    <property type="match status" value="1"/>
</dbReference>
<dbReference type="AlphaFoldDB" id="A0A8H7BCQ7"/>